<dbReference type="SUPFAM" id="SSF51905">
    <property type="entry name" value="FAD/NAD(P)-binding domain"/>
    <property type="match status" value="1"/>
</dbReference>
<dbReference type="NCBIfam" id="NF006091">
    <property type="entry name" value="PRK08243.1"/>
    <property type="match status" value="1"/>
</dbReference>
<keyword evidence="1" id="KW-0285">Flavoprotein</keyword>
<reference evidence="4" key="1">
    <citation type="submission" date="2022-01" db="EMBL/GenBank/DDBJ databases">
        <title>PSI-footprinting approach for the identification of protein synthesis inhibitor producers.</title>
        <authorList>
            <person name="Handel F."/>
            <person name="Kulik A."/>
            <person name="Wex K.W."/>
            <person name="Berscheid A."/>
            <person name="Saur J.S."/>
            <person name="Winkler A."/>
            <person name="Wibberg D."/>
            <person name="Kalinowski J."/>
            <person name="Broetz-Oesterhelt H."/>
            <person name="Mast Y."/>
        </authorList>
    </citation>
    <scope>NUCLEOTIDE SEQUENCE</scope>
    <source>
        <strain evidence="4">KNN 49.3e</strain>
    </source>
</reference>
<dbReference type="GO" id="GO:0004674">
    <property type="term" value="F:protein serine/threonine kinase activity"/>
    <property type="evidence" value="ECO:0007669"/>
    <property type="project" value="UniProtKB-KW"/>
</dbReference>
<keyword evidence="4" id="KW-0418">Kinase</keyword>
<evidence type="ECO:0000256" key="1">
    <source>
        <dbReference type="ARBA" id="ARBA00022630"/>
    </source>
</evidence>
<dbReference type="Gene3D" id="3.50.50.60">
    <property type="entry name" value="FAD/NAD(P)-binding domain"/>
    <property type="match status" value="1"/>
</dbReference>
<dbReference type="GO" id="GO:0018659">
    <property type="term" value="F:4-hydroxybenzoate 3-monooxygenase activity"/>
    <property type="evidence" value="ECO:0007669"/>
    <property type="project" value="UniProtKB-EC"/>
</dbReference>
<dbReference type="PANTHER" id="PTHR43004">
    <property type="entry name" value="TRK SYSTEM POTASSIUM UPTAKE PROTEIN"/>
    <property type="match status" value="1"/>
</dbReference>
<keyword evidence="4" id="KW-0808">Transferase</keyword>
<feature type="domain" description="FAD-binding" evidence="3">
    <location>
        <begin position="3"/>
        <end position="345"/>
    </location>
</feature>
<evidence type="ECO:0000313" key="4">
    <source>
        <dbReference type="EMBL" id="UQS21383.1"/>
    </source>
</evidence>
<dbReference type="InterPro" id="IPR012733">
    <property type="entry name" value="HB_mOase"/>
</dbReference>
<dbReference type="PRINTS" id="PR00420">
    <property type="entry name" value="RNGMNOXGNASE"/>
</dbReference>
<evidence type="ECO:0000313" key="5">
    <source>
        <dbReference type="Proteomes" id="UP000830158"/>
    </source>
</evidence>
<dbReference type="Pfam" id="PF01494">
    <property type="entry name" value="FAD_binding_3"/>
    <property type="match status" value="1"/>
</dbReference>
<name>A0ABY4NPH7_9PSEU</name>
<accession>A0ABY4NPH7</accession>
<protein>
    <submittedName>
        <fullName evidence="4">4-hydroxybenzoate 3-monooxygenase</fullName>
        <ecNumber evidence="4">1.14.13.2</ecNumber>
    </submittedName>
</protein>
<sequence length="393" mass="43890">MTRTQVGIIGAGPAGLLLSYLLHAEGVDAVVLETRSRAYVEKRVRAGVCEHPTVELLREIGVGTRMDAEGLPHHGFSLRFDGQDHRIALTELTGKSITVYGQQEIVKDLIAAHEAKGYPIHFEVTDVELHDVDTENPRVTYRDADGVARTLECDAIAGCDGFHGVSRPTIPADRITTFDREYPFAWLGVLAQTPPSHEELIYAHHERGFALHSMRSPEITRLYLQVPSDEKIENWSDDRIWSELDVRLTTNAHDFVLREGPILDKGITPMRSFVTEPMQYGRLFLAGDAAHIVPPTGAKGMNLAVADVRVLSRALVELLQHKRGELAESYSDICLRRVWRAEHFSWYMTSMLHVDPAADDFGRRLQLSQLRYTASSRAAATSIAENYVGLPFA</sequence>
<dbReference type="InterPro" id="IPR002938">
    <property type="entry name" value="FAD-bd"/>
</dbReference>
<keyword evidence="5" id="KW-1185">Reference proteome</keyword>
<keyword evidence="2" id="KW-0274">FAD</keyword>
<dbReference type="InterPro" id="IPR036188">
    <property type="entry name" value="FAD/NAD-bd_sf"/>
</dbReference>
<evidence type="ECO:0000256" key="2">
    <source>
        <dbReference type="ARBA" id="ARBA00022827"/>
    </source>
</evidence>
<dbReference type="PANTHER" id="PTHR43004:SF3">
    <property type="entry name" value="P-HYDROXYBENZOATE HYDROXYLASE"/>
    <property type="match status" value="1"/>
</dbReference>
<dbReference type="RefSeq" id="WP_116115135.1">
    <property type="nucleotide sequence ID" value="NZ_CP091196.1"/>
</dbReference>
<keyword evidence="4" id="KW-0723">Serine/threonine-protein kinase</keyword>
<dbReference type="EMBL" id="CP091196">
    <property type="protein sequence ID" value="UQS21383.1"/>
    <property type="molecule type" value="Genomic_DNA"/>
</dbReference>
<dbReference type="Proteomes" id="UP000830158">
    <property type="component" value="Chromosome"/>
</dbReference>
<evidence type="ECO:0000259" key="3">
    <source>
        <dbReference type="Pfam" id="PF01494"/>
    </source>
</evidence>
<dbReference type="NCBIfam" id="TIGR02360">
    <property type="entry name" value="pbenz_hydroxyl"/>
    <property type="match status" value="1"/>
</dbReference>
<keyword evidence="4" id="KW-0560">Oxidoreductase</keyword>
<dbReference type="EC" id="1.14.13.2" evidence="4"/>
<dbReference type="Gene3D" id="3.30.9.10">
    <property type="entry name" value="D-Amino Acid Oxidase, subunit A, domain 2"/>
    <property type="match status" value="1"/>
</dbReference>
<dbReference type="InterPro" id="IPR050641">
    <property type="entry name" value="RIFMO-like"/>
</dbReference>
<proteinExistence type="predicted"/>
<dbReference type="SUPFAM" id="SSF54373">
    <property type="entry name" value="FAD-linked reductases, C-terminal domain"/>
    <property type="match status" value="1"/>
</dbReference>
<gene>
    <name evidence="4" type="primary">pobA</name>
    <name evidence="4" type="ORF">L1857_00325</name>
</gene>
<organism evidence="4 5">
    <name type="scientific">Amycolatopsis thermalba</name>
    <dbReference type="NCBI Taxonomy" id="944492"/>
    <lineage>
        <taxon>Bacteria</taxon>
        <taxon>Bacillati</taxon>
        <taxon>Actinomycetota</taxon>
        <taxon>Actinomycetes</taxon>
        <taxon>Pseudonocardiales</taxon>
        <taxon>Pseudonocardiaceae</taxon>
        <taxon>Amycolatopsis</taxon>
    </lineage>
</organism>